<evidence type="ECO:0000313" key="17">
    <source>
        <dbReference type="Proteomes" id="UP000255523"/>
    </source>
</evidence>
<evidence type="ECO:0000256" key="6">
    <source>
        <dbReference type="ARBA" id="ARBA00022781"/>
    </source>
</evidence>
<dbReference type="GO" id="GO:0045259">
    <property type="term" value="C:proton-transporting ATP synthase complex"/>
    <property type="evidence" value="ECO:0007669"/>
    <property type="project" value="UniProtKB-KW"/>
</dbReference>
<evidence type="ECO:0000256" key="4">
    <source>
        <dbReference type="ARBA" id="ARBA00022547"/>
    </source>
</evidence>
<evidence type="ECO:0000256" key="10">
    <source>
        <dbReference type="ARBA" id="ARBA00023310"/>
    </source>
</evidence>
<dbReference type="CDD" id="cd06503">
    <property type="entry name" value="ATP-synt_Fo_b"/>
    <property type="match status" value="1"/>
</dbReference>
<dbReference type="GO" id="GO:0005886">
    <property type="term" value="C:plasma membrane"/>
    <property type="evidence" value="ECO:0007669"/>
    <property type="project" value="UniProtKB-SubCell"/>
</dbReference>
<dbReference type="NCBIfam" id="TIGR01144">
    <property type="entry name" value="ATP_synt_b"/>
    <property type="match status" value="1"/>
</dbReference>
<evidence type="ECO:0000256" key="15">
    <source>
        <dbReference type="SAM" id="Coils"/>
    </source>
</evidence>
<evidence type="ECO:0000256" key="7">
    <source>
        <dbReference type="ARBA" id="ARBA00022989"/>
    </source>
</evidence>
<comment type="function">
    <text evidence="13">Component of the F(0) channel, it forms part of the peripheral stalk, linking F(1) to F(0).</text>
</comment>
<organism evidence="16 17">
    <name type="scientific">Faecalicoccus pleomorphus</name>
    <dbReference type="NCBI Taxonomy" id="1323"/>
    <lineage>
        <taxon>Bacteria</taxon>
        <taxon>Bacillati</taxon>
        <taxon>Bacillota</taxon>
        <taxon>Erysipelotrichia</taxon>
        <taxon>Erysipelotrichales</taxon>
        <taxon>Erysipelotrichaceae</taxon>
        <taxon>Faecalicoccus</taxon>
    </lineage>
</organism>
<keyword evidence="9 13" id="KW-0472">Membrane</keyword>
<evidence type="ECO:0000256" key="2">
    <source>
        <dbReference type="ARBA" id="ARBA00022448"/>
    </source>
</evidence>
<dbReference type="RefSeq" id="WP_022789984.1">
    <property type="nucleotide sequence ID" value="NZ_UHFX01000003.1"/>
</dbReference>
<keyword evidence="10 13" id="KW-0066">ATP synthesis</keyword>
<evidence type="ECO:0000313" key="16">
    <source>
        <dbReference type="EMBL" id="SUO03920.1"/>
    </source>
</evidence>
<dbReference type="GO" id="GO:0012505">
    <property type="term" value="C:endomembrane system"/>
    <property type="evidence" value="ECO:0007669"/>
    <property type="project" value="UniProtKB-SubCell"/>
</dbReference>
<gene>
    <name evidence="13 16" type="primary">atpF</name>
    <name evidence="16" type="ORF">NCTC11087_00804</name>
</gene>
<dbReference type="GO" id="GO:0046961">
    <property type="term" value="F:proton-transporting ATPase activity, rotational mechanism"/>
    <property type="evidence" value="ECO:0007669"/>
    <property type="project" value="TreeGrafter"/>
</dbReference>
<comment type="subunit">
    <text evidence="13">F-type ATPases have 2 components, F(1) - the catalytic core - and F(0) - the membrane proton channel. F(1) has five subunits: alpha(3), beta(3), gamma(1), delta(1), epsilon(1). F(0) has three main subunits: a(1), b(2) and c(10-14). The alpha and beta chains form an alternating ring which encloses part of the gamma chain. F(1) is attached to F(0) by a central stalk formed by the gamma and epsilon chains, while a peripheral stalk is formed by the delta and b chains.</text>
</comment>
<dbReference type="GO" id="GO:0046933">
    <property type="term" value="F:proton-transporting ATP synthase activity, rotational mechanism"/>
    <property type="evidence" value="ECO:0007669"/>
    <property type="project" value="UniProtKB-UniRule"/>
</dbReference>
<keyword evidence="8 13" id="KW-0406">Ion transport</keyword>
<dbReference type="Pfam" id="PF00430">
    <property type="entry name" value="ATP-synt_B"/>
    <property type="match status" value="1"/>
</dbReference>
<evidence type="ECO:0000256" key="1">
    <source>
        <dbReference type="ARBA" id="ARBA00005513"/>
    </source>
</evidence>
<keyword evidence="4 13" id="KW-0138">CF(0)</keyword>
<reference evidence="16 17" key="1">
    <citation type="submission" date="2018-06" db="EMBL/GenBank/DDBJ databases">
        <authorList>
            <consortium name="Pathogen Informatics"/>
            <person name="Doyle S."/>
        </authorList>
    </citation>
    <scope>NUCLEOTIDE SEQUENCE [LARGE SCALE GENOMIC DNA]</scope>
    <source>
        <strain evidence="16 17">NCTC11087</strain>
    </source>
</reference>
<dbReference type="InterPro" id="IPR050059">
    <property type="entry name" value="ATP_synthase_B_chain"/>
</dbReference>
<proteinExistence type="inferred from homology"/>
<evidence type="ECO:0000256" key="8">
    <source>
        <dbReference type="ARBA" id="ARBA00023065"/>
    </source>
</evidence>
<evidence type="ECO:0000256" key="11">
    <source>
        <dbReference type="ARBA" id="ARBA00025198"/>
    </source>
</evidence>
<evidence type="ECO:0000256" key="13">
    <source>
        <dbReference type="HAMAP-Rule" id="MF_01398"/>
    </source>
</evidence>
<evidence type="ECO:0000256" key="9">
    <source>
        <dbReference type="ARBA" id="ARBA00023136"/>
    </source>
</evidence>
<dbReference type="InterPro" id="IPR002146">
    <property type="entry name" value="ATP_synth_b/b'su_bac/chlpt"/>
</dbReference>
<dbReference type="SUPFAM" id="SSF81573">
    <property type="entry name" value="F1F0 ATP synthase subunit B, membrane domain"/>
    <property type="match status" value="1"/>
</dbReference>
<dbReference type="OrthoDB" id="1769578at2"/>
<feature type="transmembrane region" description="Helical" evidence="13">
    <location>
        <begin position="12"/>
        <end position="31"/>
    </location>
</feature>
<dbReference type="AlphaFoldDB" id="A0A380LMU8"/>
<evidence type="ECO:0000256" key="3">
    <source>
        <dbReference type="ARBA" id="ARBA00022475"/>
    </source>
</evidence>
<dbReference type="HAMAP" id="MF_01398">
    <property type="entry name" value="ATP_synth_b_bprime"/>
    <property type="match status" value="1"/>
</dbReference>
<protein>
    <recommendedName>
        <fullName evidence="13">ATP synthase subunit b</fullName>
    </recommendedName>
    <alternativeName>
        <fullName evidence="13">ATP synthase F(0) sector subunit b</fullName>
    </alternativeName>
    <alternativeName>
        <fullName evidence="13">ATPase subunit I</fullName>
    </alternativeName>
    <alternativeName>
        <fullName evidence="13">F-type ATPase subunit b</fullName>
        <shortName evidence="13">F-ATPase subunit b</shortName>
    </alternativeName>
</protein>
<dbReference type="GeneID" id="77461781"/>
<dbReference type="EMBL" id="UHFX01000003">
    <property type="protein sequence ID" value="SUO03920.1"/>
    <property type="molecule type" value="Genomic_DNA"/>
</dbReference>
<keyword evidence="5 13" id="KW-0812">Transmembrane</keyword>
<comment type="function">
    <text evidence="11 13">F(1)F(0) ATP synthase produces ATP from ADP in the presence of a proton or sodium gradient. F-type ATPases consist of two structural domains, F(1) containing the extramembraneous catalytic core and F(0) containing the membrane proton channel, linked together by a central stalk and a peripheral stalk. During catalysis, ATP synthesis in the catalytic domain of F(1) is coupled via a rotary mechanism of the central stalk subunits to proton translocation.</text>
</comment>
<dbReference type="PANTHER" id="PTHR33445">
    <property type="entry name" value="ATP SYNTHASE SUBUNIT B', CHLOROPLASTIC"/>
    <property type="match status" value="1"/>
</dbReference>
<feature type="coiled-coil region" evidence="15">
    <location>
        <begin position="54"/>
        <end position="81"/>
    </location>
</feature>
<dbReference type="GO" id="GO:0016787">
    <property type="term" value="F:hydrolase activity"/>
    <property type="evidence" value="ECO:0007669"/>
    <property type="project" value="UniProtKB-KW"/>
</dbReference>
<keyword evidence="15" id="KW-0175">Coiled coil</keyword>
<comment type="subcellular location">
    <subcellularLocation>
        <location evidence="13">Cell membrane</location>
        <topology evidence="13">Single-pass membrane protein</topology>
    </subcellularLocation>
    <subcellularLocation>
        <location evidence="12">Endomembrane system</location>
        <topology evidence="12">Single-pass membrane protein</topology>
    </subcellularLocation>
</comment>
<dbReference type="Proteomes" id="UP000255523">
    <property type="component" value="Unassembled WGS sequence"/>
</dbReference>
<comment type="similarity">
    <text evidence="1 13 14">Belongs to the ATPase B chain family.</text>
</comment>
<sequence>MDAFTIENYLRISLTDVILVMISTILIVLIAKKFFWSKLVAFVEKRQQLVQANIDSSLALKKEAEDLKDQYNKQIMSAGQEANVILENARAQATQEKKQILSKAHQEAVLLKQKAQEDIEREKRNAQNSMKDAIGEVAVDVAKRFVADQMDEETQKKYVDDFLSEAGDKSW</sequence>
<dbReference type="PANTHER" id="PTHR33445:SF1">
    <property type="entry name" value="ATP SYNTHASE SUBUNIT B"/>
    <property type="match status" value="1"/>
</dbReference>
<keyword evidence="3 13" id="KW-1003">Cell membrane</keyword>
<keyword evidence="7 13" id="KW-1133">Transmembrane helix</keyword>
<keyword evidence="6 13" id="KW-0375">Hydrogen ion transport</keyword>
<evidence type="ECO:0000256" key="5">
    <source>
        <dbReference type="ARBA" id="ARBA00022692"/>
    </source>
</evidence>
<dbReference type="InterPro" id="IPR028987">
    <property type="entry name" value="ATP_synth_B-like_membr_sf"/>
</dbReference>
<keyword evidence="16" id="KW-0378">Hydrolase</keyword>
<feature type="coiled-coil region" evidence="15">
    <location>
        <begin position="105"/>
        <end position="136"/>
    </location>
</feature>
<dbReference type="InterPro" id="IPR005864">
    <property type="entry name" value="ATP_synth_F0_bsu_bac"/>
</dbReference>
<evidence type="ECO:0000256" key="14">
    <source>
        <dbReference type="RuleBase" id="RU003848"/>
    </source>
</evidence>
<keyword evidence="17" id="KW-1185">Reference proteome</keyword>
<evidence type="ECO:0000256" key="12">
    <source>
        <dbReference type="ARBA" id="ARBA00037847"/>
    </source>
</evidence>
<keyword evidence="2 13" id="KW-0813">Transport</keyword>
<accession>A0A380LMU8</accession>
<name>A0A380LMU8_9FIRM</name>